<dbReference type="Pfam" id="PF03473">
    <property type="entry name" value="MOSC"/>
    <property type="match status" value="1"/>
</dbReference>
<sequence>MAHVAEIWRHPIKSHGREPLLHVTLRADECLPYDRHWAVAHEATKLEHSNRWVPCSNFSRGAKAPSLMALEASFDAASNTVTLTHPSQPGVTFNPDRAEDHARFIEWVIPLCPANRAAPVRIVKADRGMTDTDFPSVSLINLASHAAVEKQLGQELSPLRWRGNLFLTGFDAWEEKDWVGKTVRVGEVEIEVREEITRCLATAANPRTGQRDADTLGALNQGWDHQEFGVYGYVTKPGRVHVDSPVEVIA</sequence>
<name>A0A1I0N8U0_9RHOB</name>
<gene>
    <name evidence="2" type="ORF">SAMN05444851_0629</name>
</gene>
<feature type="domain" description="MOSC" evidence="1">
    <location>
        <begin position="112"/>
        <end position="249"/>
    </location>
</feature>
<dbReference type="PROSITE" id="PS51340">
    <property type="entry name" value="MOSC"/>
    <property type="match status" value="1"/>
</dbReference>
<protein>
    <recommendedName>
        <fullName evidence="1">MOSC domain-containing protein</fullName>
    </recommendedName>
</protein>
<dbReference type="EMBL" id="FOJB01000001">
    <property type="protein sequence ID" value="SEV97397.1"/>
    <property type="molecule type" value="Genomic_DNA"/>
</dbReference>
<accession>A0A1I0N8U0</accession>
<proteinExistence type="predicted"/>
<dbReference type="InterPro" id="IPR005302">
    <property type="entry name" value="MoCF_Sase_C"/>
</dbReference>
<dbReference type="Pfam" id="PF03476">
    <property type="entry name" value="MOSC_N"/>
    <property type="match status" value="1"/>
</dbReference>
<reference evidence="2 3" key="1">
    <citation type="submission" date="2016-10" db="EMBL/GenBank/DDBJ databases">
        <authorList>
            <person name="de Groot N.N."/>
        </authorList>
    </citation>
    <scope>NUCLEOTIDE SEQUENCE [LARGE SCALE GENOMIC DNA]</scope>
    <source>
        <strain evidence="2 3">DSM 29439</strain>
    </source>
</reference>
<organism evidence="2 3">
    <name type="scientific">Aliiroseovarius sediminilitoris</name>
    <dbReference type="NCBI Taxonomy" id="1173584"/>
    <lineage>
        <taxon>Bacteria</taxon>
        <taxon>Pseudomonadati</taxon>
        <taxon>Pseudomonadota</taxon>
        <taxon>Alphaproteobacteria</taxon>
        <taxon>Rhodobacterales</taxon>
        <taxon>Paracoccaceae</taxon>
        <taxon>Aliiroseovarius</taxon>
    </lineage>
</organism>
<dbReference type="STRING" id="1173584.SAMN05444851_0629"/>
<evidence type="ECO:0000259" key="1">
    <source>
        <dbReference type="PROSITE" id="PS51340"/>
    </source>
</evidence>
<dbReference type="SUPFAM" id="SSF50800">
    <property type="entry name" value="PK beta-barrel domain-like"/>
    <property type="match status" value="1"/>
</dbReference>
<dbReference type="AlphaFoldDB" id="A0A1I0N8U0"/>
<dbReference type="InterPro" id="IPR005303">
    <property type="entry name" value="MOCOS_middle"/>
</dbReference>
<dbReference type="GO" id="GO:0030151">
    <property type="term" value="F:molybdenum ion binding"/>
    <property type="evidence" value="ECO:0007669"/>
    <property type="project" value="InterPro"/>
</dbReference>
<dbReference type="Gene3D" id="2.40.33.20">
    <property type="entry name" value="PK beta-barrel domain-like"/>
    <property type="match status" value="1"/>
</dbReference>
<dbReference type="GO" id="GO:0003824">
    <property type="term" value="F:catalytic activity"/>
    <property type="evidence" value="ECO:0007669"/>
    <property type="project" value="InterPro"/>
</dbReference>
<evidence type="ECO:0000313" key="3">
    <source>
        <dbReference type="Proteomes" id="UP000199650"/>
    </source>
</evidence>
<dbReference type="OrthoDB" id="581532at2"/>
<dbReference type="GO" id="GO:0030170">
    <property type="term" value="F:pyridoxal phosphate binding"/>
    <property type="evidence" value="ECO:0007669"/>
    <property type="project" value="InterPro"/>
</dbReference>
<dbReference type="Proteomes" id="UP000199650">
    <property type="component" value="Unassembled WGS sequence"/>
</dbReference>
<keyword evidence="3" id="KW-1185">Reference proteome</keyword>
<evidence type="ECO:0000313" key="2">
    <source>
        <dbReference type="EMBL" id="SEV97397.1"/>
    </source>
</evidence>
<dbReference type="InterPro" id="IPR011037">
    <property type="entry name" value="Pyrv_Knase-like_insert_dom_sf"/>
</dbReference>